<keyword evidence="11" id="KW-1185">Reference proteome</keyword>
<dbReference type="GO" id="GO:0004382">
    <property type="term" value="F:GDP phosphatase activity"/>
    <property type="evidence" value="ECO:0007669"/>
    <property type="project" value="UniProtKB-EC"/>
</dbReference>
<dbReference type="GO" id="GO:0045134">
    <property type="term" value="F:UDP phosphatase activity"/>
    <property type="evidence" value="ECO:0007669"/>
    <property type="project" value="TreeGrafter"/>
</dbReference>
<dbReference type="Gene3D" id="3.30.420.40">
    <property type="match status" value="1"/>
</dbReference>
<proteinExistence type="inferred from homology"/>
<evidence type="ECO:0000256" key="8">
    <source>
        <dbReference type="SAM" id="MobiDB-lite"/>
    </source>
</evidence>
<dbReference type="GO" id="GO:0017111">
    <property type="term" value="F:ribonucleoside triphosphate phosphatase activity"/>
    <property type="evidence" value="ECO:0007669"/>
    <property type="project" value="TreeGrafter"/>
</dbReference>
<evidence type="ECO:0000256" key="6">
    <source>
        <dbReference type="PIRSR" id="PIRSR600407-2"/>
    </source>
</evidence>
<evidence type="ECO:0000256" key="5">
    <source>
        <dbReference type="PIRSR" id="PIRSR600407-1"/>
    </source>
</evidence>
<dbReference type="PANTHER" id="PTHR11782">
    <property type="entry name" value="ADENOSINE/GUANOSINE DIPHOSPHATASE"/>
    <property type="match status" value="1"/>
</dbReference>
<gene>
    <name evidence="10" type="primary">GDA1</name>
    <name evidence="10" type="ORF">HDU87_001155</name>
</gene>
<evidence type="ECO:0000256" key="1">
    <source>
        <dbReference type="ARBA" id="ARBA00009283"/>
    </source>
</evidence>
<feature type="active site" description="Proton acceptor" evidence="5">
    <location>
        <position position="226"/>
    </location>
</feature>
<evidence type="ECO:0000256" key="4">
    <source>
        <dbReference type="ARBA" id="ARBA00038903"/>
    </source>
</evidence>
<keyword evidence="9" id="KW-0812">Transmembrane</keyword>
<evidence type="ECO:0000256" key="2">
    <source>
        <dbReference type="ARBA" id="ARBA00022801"/>
    </source>
</evidence>
<keyword evidence="9" id="KW-1133">Transmembrane helix</keyword>
<comment type="caution">
    <text evidence="10">The sequence shown here is derived from an EMBL/GenBank/DDBJ whole genome shotgun (WGS) entry which is preliminary data.</text>
</comment>
<evidence type="ECO:0000256" key="3">
    <source>
        <dbReference type="ARBA" id="ARBA00037742"/>
    </source>
</evidence>
<comment type="function">
    <text evidence="3">After transfer of sugars to endogenous macromolecular acceptors, the enzyme converts nucleoside diphosphates to nucleoside monophosphates which in turn exit the Golgi lumen in a coupled antiporter reaction, allowing entry of additional nucleotide sugar from the cytosol.</text>
</comment>
<name>A0AAD5TC62_9FUNG</name>
<dbReference type="GO" id="GO:0005794">
    <property type="term" value="C:Golgi apparatus"/>
    <property type="evidence" value="ECO:0007669"/>
    <property type="project" value="TreeGrafter"/>
</dbReference>
<feature type="transmembrane region" description="Helical" evidence="9">
    <location>
        <begin position="38"/>
        <end position="59"/>
    </location>
</feature>
<dbReference type="PROSITE" id="PS01238">
    <property type="entry name" value="GDA1_CD39_NTPASE"/>
    <property type="match status" value="1"/>
</dbReference>
<evidence type="ECO:0000256" key="9">
    <source>
        <dbReference type="SAM" id="Phobius"/>
    </source>
</evidence>
<dbReference type="Proteomes" id="UP001212152">
    <property type="component" value="Unassembled WGS sequence"/>
</dbReference>
<keyword evidence="6" id="KW-0547">Nucleotide-binding</keyword>
<dbReference type="PANTHER" id="PTHR11782:SF83">
    <property type="entry name" value="GUANOSINE-DIPHOSPHATASE"/>
    <property type="match status" value="1"/>
</dbReference>
<dbReference type="AlphaFoldDB" id="A0AAD5TC62"/>
<feature type="binding site" evidence="6">
    <location>
        <begin position="257"/>
        <end position="261"/>
    </location>
    <ligand>
        <name>ATP</name>
        <dbReference type="ChEBI" id="CHEBI:30616"/>
    </ligand>
</feature>
<dbReference type="GO" id="GO:0016020">
    <property type="term" value="C:membrane"/>
    <property type="evidence" value="ECO:0007669"/>
    <property type="project" value="TreeGrafter"/>
</dbReference>
<evidence type="ECO:0000313" key="11">
    <source>
        <dbReference type="Proteomes" id="UP001212152"/>
    </source>
</evidence>
<protein>
    <recommendedName>
        <fullName evidence="4">guanosine-diphosphatase</fullName>
        <ecNumber evidence="4">3.6.1.42</ecNumber>
    </recommendedName>
</protein>
<dbReference type="Gene3D" id="3.30.420.150">
    <property type="entry name" value="Exopolyphosphatase. Domain 2"/>
    <property type="match status" value="1"/>
</dbReference>
<dbReference type="InterPro" id="IPR000407">
    <property type="entry name" value="GDA1_CD39_NTPase"/>
</dbReference>
<dbReference type="GO" id="GO:0006487">
    <property type="term" value="P:protein N-linked glycosylation"/>
    <property type="evidence" value="ECO:0007669"/>
    <property type="project" value="TreeGrafter"/>
</dbReference>
<reference evidence="10" key="1">
    <citation type="submission" date="2020-05" db="EMBL/GenBank/DDBJ databases">
        <title>Phylogenomic resolution of chytrid fungi.</title>
        <authorList>
            <person name="Stajich J.E."/>
            <person name="Amses K."/>
            <person name="Simmons R."/>
            <person name="Seto K."/>
            <person name="Myers J."/>
            <person name="Bonds A."/>
            <person name="Quandt C.A."/>
            <person name="Barry K."/>
            <person name="Liu P."/>
            <person name="Grigoriev I."/>
            <person name="Longcore J.E."/>
            <person name="James T.Y."/>
        </authorList>
    </citation>
    <scope>NUCLEOTIDE SEQUENCE</scope>
    <source>
        <strain evidence="10">JEL0379</strain>
    </source>
</reference>
<accession>A0AAD5TC62</accession>
<keyword evidence="2 7" id="KW-0378">Hydrolase</keyword>
<dbReference type="GO" id="GO:0005524">
    <property type="term" value="F:ATP binding"/>
    <property type="evidence" value="ECO:0007669"/>
    <property type="project" value="UniProtKB-KW"/>
</dbReference>
<dbReference type="GO" id="GO:0009134">
    <property type="term" value="P:nucleoside diphosphate catabolic process"/>
    <property type="evidence" value="ECO:0007669"/>
    <property type="project" value="TreeGrafter"/>
</dbReference>
<keyword evidence="6" id="KW-0067">ATP-binding</keyword>
<dbReference type="CDD" id="cd24040">
    <property type="entry name" value="ASKHA_NBD_GDA1"/>
    <property type="match status" value="1"/>
</dbReference>
<comment type="similarity">
    <text evidence="1 7">Belongs to the GDA1/CD39 NTPase family.</text>
</comment>
<dbReference type="EC" id="3.6.1.42" evidence="4"/>
<sequence length="515" mass="56334">MDMYKRRDSNALSYGKHSPLPHHTGAAHRRGLALPRGFGFVGKVLAVLLVVALGAYWTLQEPGSSRSPSRVIEAVLGGGAAESKTTKDCPNPHPDRPVLQYGLMIDAGSTGSRIHIYRFNHCHGPSPSLENEVFEQLKPGLSSPTFKTPEEAANSLDPLLQLALKHVPEDSRKCTPVSVKATAGLRMLKDHKGDKILDAVRHKLQTEYPFALVEPKGVEIMPGKDEGVYAWITVNYLLERIGQERRLPTAAIMDLGGGSTQIVFEPHSSEPMEPGDHRYELSFGDHSYVLYQHSYDGYGLMQGRQRIRKAGVADKQFPCYALGHKETYTDDDKLEHDVEGTGGDHGVCHSFIQTHLFDKECPAPPHMGQKPSCSFDGVYQPSLTSSFANNDIYAFSYFYDKFAEPFGLVGPETGFKVGELRAAAEKVCAGKITAEELSTDAGAEAAKLFEDPEWCTDLGFMYGLLSVGYELPEDRILKTAKKIAGVETGWSLGAALNVVDGWGQAGKGMCVKETT</sequence>
<evidence type="ECO:0000256" key="7">
    <source>
        <dbReference type="RuleBase" id="RU003833"/>
    </source>
</evidence>
<dbReference type="EMBL" id="JADGJQ010000120">
    <property type="protein sequence ID" value="KAJ3168424.1"/>
    <property type="molecule type" value="Genomic_DNA"/>
</dbReference>
<evidence type="ECO:0000313" key="10">
    <source>
        <dbReference type="EMBL" id="KAJ3168424.1"/>
    </source>
</evidence>
<keyword evidence="9" id="KW-0472">Membrane</keyword>
<organism evidence="10 11">
    <name type="scientific">Geranomyces variabilis</name>
    <dbReference type="NCBI Taxonomy" id="109894"/>
    <lineage>
        <taxon>Eukaryota</taxon>
        <taxon>Fungi</taxon>
        <taxon>Fungi incertae sedis</taxon>
        <taxon>Chytridiomycota</taxon>
        <taxon>Chytridiomycota incertae sedis</taxon>
        <taxon>Chytridiomycetes</taxon>
        <taxon>Spizellomycetales</taxon>
        <taxon>Powellomycetaceae</taxon>
        <taxon>Geranomyces</taxon>
    </lineage>
</organism>
<dbReference type="Pfam" id="PF01150">
    <property type="entry name" value="GDA1_CD39"/>
    <property type="match status" value="1"/>
</dbReference>
<feature type="region of interest" description="Disordered" evidence="8">
    <location>
        <begin position="1"/>
        <end position="26"/>
    </location>
</feature>